<feature type="domain" description="Saposin A-type" evidence="9">
    <location>
        <begin position="577"/>
        <end position="614"/>
    </location>
</feature>
<gene>
    <name evidence="10" type="ORF">SNE40_005870</name>
</gene>
<keyword evidence="4" id="KW-0677">Repeat</keyword>
<dbReference type="GO" id="GO:0005576">
    <property type="term" value="C:extracellular region"/>
    <property type="evidence" value="ECO:0007669"/>
    <property type="project" value="UniProtKB-SubCell"/>
</dbReference>
<dbReference type="Pfam" id="PF05184">
    <property type="entry name" value="SapB_1"/>
    <property type="match status" value="2"/>
</dbReference>
<dbReference type="SMART" id="SM00162">
    <property type="entry name" value="SAPA"/>
    <property type="match status" value="2"/>
</dbReference>
<dbReference type="PANTHER" id="PTHR11480">
    <property type="entry name" value="SAPOSIN-RELATED"/>
    <property type="match status" value="1"/>
</dbReference>
<dbReference type="InterPro" id="IPR007856">
    <property type="entry name" value="SapB_1"/>
</dbReference>
<dbReference type="Pfam" id="PF02199">
    <property type="entry name" value="SapA"/>
    <property type="match status" value="2"/>
</dbReference>
<evidence type="ECO:0000259" key="9">
    <source>
        <dbReference type="PROSITE" id="PS51110"/>
    </source>
</evidence>
<protein>
    <recommendedName>
        <fullName evidence="12">Prosaposin</fullName>
    </recommendedName>
</protein>
<keyword evidence="5" id="KW-1015">Disulfide bond</keyword>
<dbReference type="InterPro" id="IPR008373">
    <property type="entry name" value="Saposin"/>
</dbReference>
<dbReference type="FunFam" id="1.10.225.10:FF:000002">
    <property type="entry name" value="prosaposin isoform X2"/>
    <property type="match status" value="2"/>
</dbReference>
<dbReference type="InterPro" id="IPR011001">
    <property type="entry name" value="Saposin-like"/>
</dbReference>
<dbReference type="InterPro" id="IPR051428">
    <property type="entry name" value="Sphingo_Act-Surfact_Prot"/>
</dbReference>
<evidence type="ECO:0000256" key="2">
    <source>
        <dbReference type="ARBA" id="ARBA00022525"/>
    </source>
</evidence>
<proteinExistence type="predicted"/>
<evidence type="ECO:0000256" key="1">
    <source>
        <dbReference type="ARBA" id="ARBA00004613"/>
    </source>
</evidence>
<dbReference type="SMART" id="SM00741">
    <property type="entry name" value="SapB"/>
    <property type="match status" value="5"/>
</dbReference>
<organism evidence="10 11">
    <name type="scientific">Patella caerulea</name>
    <name type="common">Rayed Mediterranean limpet</name>
    <dbReference type="NCBI Taxonomy" id="87958"/>
    <lineage>
        <taxon>Eukaryota</taxon>
        <taxon>Metazoa</taxon>
        <taxon>Spiralia</taxon>
        <taxon>Lophotrochozoa</taxon>
        <taxon>Mollusca</taxon>
        <taxon>Gastropoda</taxon>
        <taxon>Patellogastropoda</taxon>
        <taxon>Patelloidea</taxon>
        <taxon>Patellidae</taxon>
        <taxon>Patella</taxon>
    </lineage>
</organism>
<feature type="domain" description="Saposin A-type" evidence="9">
    <location>
        <begin position="16"/>
        <end position="56"/>
    </location>
</feature>
<dbReference type="GO" id="GO:0005764">
    <property type="term" value="C:lysosome"/>
    <property type="evidence" value="ECO:0007669"/>
    <property type="project" value="InterPro"/>
</dbReference>
<name>A0AAN8KBD3_PATCE</name>
<evidence type="ECO:0000256" key="6">
    <source>
        <dbReference type="ARBA" id="ARBA00023180"/>
    </source>
</evidence>
<comment type="subcellular location">
    <subcellularLocation>
        <location evidence="1">Secreted</location>
    </subcellularLocation>
</comment>
<feature type="domain" description="Saposin B-type" evidence="8">
    <location>
        <begin position="61"/>
        <end position="143"/>
    </location>
</feature>
<feature type="domain" description="Saposin B-type" evidence="8">
    <location>
        <begin position="172"/>
        <end position="253"/>
    </location>
</feature>
<evidence type="ECO:0000313" key="10">
    <source>
        <dbReference type="EMBL" id="KAK6187954.1"/>
    </source>
</evidence>
<dbReference type="InterPro" id="IPR008138">
    <property type="entry name" value="SapB_2"/>
</dbReference>
<accession>A0AAN8KBD3</accession>
<feature type="signal peptide" evidence="7">
    <location>
        <begin position="1"/>
        <end position="15"/>
    </location>
</feature>
<evidence type="ECO:0000313" key="11">
    <source>
        <dbReference type="Proteomes" id="UP001347796"/>
    </source>
</evidence>
<feature type="domain" description="Saposin B-type" evidence="8">
    <location>
        <begin position="487"/>
        <end position="568"/>
    </location>
</feature>
<keyword evidence="2" id="KW-0964">Secreted</keyword>
<dbReference type="AlphaFoldDB" id="A0AAN8KBD3"/>
<evidence type="ECO:0000259" key="8">
    <source>
        <dbReference type="PROSITE" id="PS50015"/>
    </source>
</evidence>
<dbReference type="EMBL" id="JAZGQO010000004">
    <property type="protein sequence ID" value="KAK6187954.1"/>
    <property type="molecule type" value="Genomic_DNA"/>
</dbReference>
<reference evidence="10 11" key="1">
    <citation type="submission" date="2024-01" db="EMBL/GenBank/DDBJ databases">
        <title>The genome of the rayed Mediterranean limpet Patella caerulea (Linnaeus, 1758).</title>
        <authorList>
            <person name="Anh-Thu Weber A."/>
            <person name="Halstead-Nussloch G."/>
        </authorList>
    </citation>
    <scope>NUCLEOTIDE SEQUENCE [LARGE SCALE GENOMIC DNA]</scope>
    <source>
        <strain evidence="10">AATW-2023a</strain>
        <tissue evidence="10">Whole specimen</tissue>
    </source>
</reference>
<dbReference type="Gene3D" id="1.10.225.10">
    <property type="entry name" value="Saposin-like"/>
    <property type="match status" value="5"/>
</dbReference>
<keyword evidence="11" id="KW-1185">Reference proteome</keyword>
<dbReference type="InterPro" id="IPR003119">
    <property type="entry name" value="SAP_A"/>
</dbReference>
<dbReference type="PRINTS" id="PR01797">
    <property type="entry name" value="SAPOSIN"/>
</dbReference>
<evidence type="ECO:0008006" key="12">
    <source>
        <dbReference type="Google" id="ProtNLM"/>
    </source>
</evidence>
<dbReference type="GO" id="GO:0016020">
    <property type="term" value="C:membrane"/>
    <property type="evidence" value="ECO:0007669"/>
    <property type="project" value="GOC"/>
</dbReference>
<evidence type="ECO:0000256" key="7">
    <source>
        <dbReference type="SAM" id="SignalP"/>
    </source>
</evidence>
<evidence type="ECO:0000256" key="4">
    <source>
        <dbReference type="ARBA" id="ARBA00022737"/>
    </source>
</evidence>
<feature type="chain" id="PRO_5042894771" description="Prosaposin" evidence="7">
    <location>
        <begin position="16"/>
        <end position="614"/>
    </location>
</feature>
<feature type="domain" description="Saposin B-type" evidence="8">
    <location>
        <begin position="271"/>
        <end position="352"/>
    </location>
</feature>
<dbReference type="SUPFAM" id="SSF47862">
    <property type="entry name" value="Saposin"/>
    <property type="match status" value="5"/>
</dbReference>
<feature type="domain" description="Saposin B-type" evidence="8">
    <location>
        <begin position="389"/>
        <end position="470"/>
    </location>
</feature>
<dbReference type="PROSITE" id="PS51110">
    <property type="entry name" value="SAP_A"/>
    <property type="match status" value="2"/>
</dbReference>
<dbReference type="PROSITE" id="PS50015">
    <property type="entry name" value="SAP_B"/>
    <property type="match status" value="5"/>
</dbReference>
<keyword evidence="3 7" id="KW-0732">Signal</keyword>
<keyword evidence="6" id="KW-0325">Glycoprotein</keyword>
<dbReference type="GO" id="GO:0006665">
    <property type="term" value="P:sphingolipid metabolic process"/>
    <property type="evidence" value="ECO:0007669"/>
    <property type="project" value="InterPro"/>
</dbReference>
<evidence type="ECO:0000256" key="5">
    <source>
        <dbReference type="ARBA" id="ARBA00023157"/>
    </source>
</evidence>
<dbReference type="PANTHER" id="PTHR11480:SF3">
    <property type="entry name" value="BCDNA.GH08312"/>
    <property type="match status" value="1"/>
</dbReference>
<sequence>MKQLILLAVLGVVSSEYLDDSHCEKGPTLWCSNLYYAKKCGAIQHCIDTVWTKQIVEGTQGDASCTVCQLMVNNARQLITSKATAVEVSSLLEKACIVMPSSLISGECKDAVKNFLPEILALFKSEVNAKMICSLIGICHGSEDNAIRKNVFVPAIPEDKPAVHKPTPVKATNDYCTDCKNFFGDVKAMITANGTEEEFKEMLENLVCTPMGGFAGICKELVEQFSPMLFQYLSQELDVNEICETIMFCNATQRHVQMMNFVDFVKSKSKTGENCNICKEAVTEARNLVRDTAIQDDVKNFAEDRICPLFGSSQDVCKQYVQAYIPVLFQLLASEMDPTAVCEELGLCTATAAPKLHRVSLHRMLAPALDVVIKAKADHSKPPAGKVDASAQCVICEFVLKEIDQILGQNRSKAQVTKALDDVCGLLPTTIRQECVAFVNQYAKVVIELLVQEVDPKVICRLIGLCSATMYLPKPKVPYMTVNRAGDSPVCDVCEMIVNYLDEALKNNATAQDLEMALEKVCSILPQAYRTRCDSLVDTYGPYILQLLSEVANPREVCEKLSLCQMKDSTLHYKSHELLGKEKCSYGPSFWCANAENAKLCKTVEHCQRHVWNQ</sequence>
<comment type="caution">
    <text evidence="10">The sequence shown here is derived from an EMBL/GenBank/DDBJ whole genome shotgun (WGS) entry which is preliminary data.</text>
</comment>
<dbReference type="InterPro" id="IPR008139">
    <property type="entry name" value="SaposinB_dom"/>
</dbReference>
<dbReference type="Proteomes" id="UP001347796">
    <property type="component" value="Unassembled WGS sequence"/>
</dbReference>
<dbReference type="Pfam" id="PF03489">
    <property type="entry name" value="SapB_2"/>
    <property type="match status" value="5"/>
</dbReference>
<evidence type="ECO:0000256" key="3">
    <source>
        <dbReference type="ARBA" id="ARBA00022729"/>
    </source>
</evidence>